<feature type="compositionally biased region" description="Acidic residues" evidence="1">
    <location>
        <begin position="21"/>
        <end position="39"/>
    </location>
</feature>
<dbReference type="PANTHER" id="PTHR13388">
    <property type="entry name" value="DETONATOR, ISOFORM E"/>
    <property type="match status" value="1"/>
</dbReference>
<keyword evidence="2" id="KW-1133">Transmembrane helix</keyword>
<evidence type="ECO:0000256" key="2">
    <source>
        <dbReference type="SAM" id="Phobius"/>
    </source>
</evidence>
<feature type="region of interest" description="Disordered" evidence="1">
    <location>
        <begin position="108"/>
        <end position="139"/>
    </location>
</feature>
<dbReference type="GO" id="GO:0005783">
    <property type="term" value="C:endoplasmic reticulum"/>
    <property type="evidence" value="ECO:0007669"/>
    <property type="project" value="TreeGrafter"/>
</dbReference>
<proteinExistence type="predicted"/>
<evidence type="ECO:0000313" key="4">
    <source>
        <dbReference type="EMBL" id="ELK33458.1"/>
    </source>
</evidence>
<dbReference type="EMBL" id="KB104310">
    <property type="protein sequence ID" value="ELK33458.1"/>
    <property type="molecule type" value="Genomic_DNA"/>
</dbReference>
<dbReference type="Pfam" id="PF15706">
    <property type="entry name" value="TMEM132_C"/>
    <property type="match status" value="1"/>
</dbReference>
<dbReference type="InterPro" id="IPR026307">
    <property type="entry name" value="TMEM132"/>
</dbReference>
<evidence type="ECO:0000259" key="3">
    <source>
        <dbReference type="Pfam" id="PF15706"/>
    </source>
</evidence>
<keyword evidence="2 4" id="KW-0812">Transmembrane</keyword>
<feature type="transmembrane region" description="Helical" evidence="2">
    <location>
        <begin position="51"/>
        <end position="71"/>
    </location>
</feature>
<accession>L5M6X3</accession>
<name>L5M6X3_MYODS</name>
<organism evidence="4 5">
    <name type="scientific">Myotis davidii</name>
    <name type="common">David's myotis</name>
    <dbReference type="NCBI Taxonomy" id="225400"/>
    <lineage>
        <taxon>Eukaryota</taxon>
        <taxon>Metazoa</taxon>
        <taxon>Chordata</taxon>
        <taxon>Craniata</taxon>
        <taxon>Vertebrata</taxon>
        <taxon>Euteleostomi</taxon>
        <taxon>Mammalia</taxon>
        <taxon>Eutheria</taxon>
        <taxon>Laurasiatheria</taxon>
        <taxon>Chiroptera</taxon>
        <taxon>Yangochiroptera</taxon>
        <taxon>Vespertilionidae</taxon>
        <taxon>Myotis</taxon>
    </lineage>
</organism>
<sequence>MEASVEGSGRVRGKFERTEEAGQEEEAEAREEEGGEEEMVPAPRRVTNLELGMYALLGIFCLAIIFLVNRWCLCCTTSARSPPNGALDPDSPQPYNCMWLGTDQEDLGRQLDRQPPGPIKGGGDCPCESGAGDPDPGTPSTLARKEAGGRQKRVEFMTFAPVPSAQLLEEPVAAPAVQSTLVAARTSAGCVRTWG</sequence>
<feature type="region of interest" description="Disordered" evidence="1">
    <location>
        <begin position="1"/>
        <end position="39"/>
    </location>
</feature>
<gene>
    <name evidence="4" type="ORF">MDA_GLEAN10001587</name>
</gene>
<dbReference type="Proteomes" id="UP000010556">
    <property type="component" value="Unassembled WGS sequence"/>
</dbReference>
<protein>
    <submittedName>
        <fullName evidence="4">Transmembrane protein 132A</fullName>
    </submittedName>
</protein>
<reference evidence="5" key="1">
    <citation type="journal article" date="2013" name="Science">
        <title>Comparative analysis of bat genomes provides insight into the evolution of flight and immunity.</title>
        <authorList>
            <person name="Zhang G."/>
            <person name="Cowled C."/>
            <person name="Shi Z."/>
            <person name="Huang Z."/>
            <person name="Bishop-Lilly K.A."/>
            <person name="Fang X."/>
            <person name="Wynne J.W."/>
            <person name="Xiong Z."/>
            <person name="Baker M.L."/>
            <person name="Zhao W."/>
            <person name="Tachedjian M."/>
            <person name="Zhu Y."/>
            <person name="Zhou P."/>
            <person name="Jiang X."/>
            <person name="Ng J."/>
            <person name="Yang L."/>
            <person name="Wu L."/>
            <person name="Xiao J."/>
            <person name="Feng Y."/>
            <person name="Chen Y."/>
            <person name="Sun X."/>
            <person name="Zhang Y."/>
            <person name="Marsh G.A."/>
            <person name="Crameri G."/>
            <person name="Broder C.C."/>
            <person name="Frey K.G."/>
            <person name="Wang L.F."/>
            <person name="Wang J."/>
        </authorList>
    </citation>
    <scope>NUCLEOTIDE SEQUENCE [LARGE SCALE GENOMIC DNA]</scope>
</reference>
<dbReference type="PANTHER" id="PTHR13388:SF9">
    <property type="entry name" value="TRANSMEMBRANE PROTEIN 132A"/>
    <property type="match status" value="1"/>
</dbReference>
<evidence type="ECO:0000256" key="1">
    <source>
        <dbReference type="SAM" id="MobiDB-lite"/>
    </source>
</evidence>
<dbReference type="AlphaFoldDB" id="L5M6X3"/>
<dbReference type="InterPro" id="IPR031436">
    <property type="entry name" value="TMEM132_C"/>
</dbReference>
<feature type="domain" description="Transmembrane protein TMEM132 C-terminal" evidence="3">
    <location>
        <begin position="24"/>
        <end position="104"/>
    </location>
</feature>
<evidence type="ECO:0000313" key="5">
    <source>
        <dbReference type="Proteomes" id="UP000010556"/>
    </source>
</evidence>
<keyword evidence="2" id="KW-0472">Membrane</keyword>
<keyword evidence="5" id="KW-1185">Reference proteome</keyword>